<dbReference type="InterPro" id="IPR009080">
    <property type="entry name" value="tRNAsynth_Ia_anticodon-bd"/>
</dbReference>
<evidence type="ECO:0000256" key="21">
    <source>
        <dbReference type="ARBA" id="ARBA00023242"/>
    </source>
</evidence>
<dbReference type="CDD" id="cd00818">
    <property type="entry name" value="IleRS_core"/>
    <property type="match status" value="1"/>
</dbReference>
<evidence type="ECO:0000256" key="9">
    <source>
        <dbReference type="ARBA" id="ARBA00022552"/>
    </source>
</evidence>
<evidence type="ECO:0000259" key="29">
    <source>
        <dbReference type="PROSITE" id="PS50158"/>
    </source>
</evidence>
<feature type="compositionally biased region" description="Basic and acidic residues" evidence="28">
    <location>
        <begin position="408"/>
        <end position="419"/>
    </location>
</feature>
<keyword evidence="13" id="KW-0547">Nucleotide-binding</keyword>
<evidence type="ECO:0000256" key="22">
    <source>
        <dbReference type="ARBA" id="ARBA00032665"/>
    </source>
</evidence>
<protein>
    <recommendedName>
        <fullName evidence="6">5'-3' exoribonuclease 2</fullName>
        <ecNumber evidence="5">6.1.1.5</ecNumber>
    </recommendedName>
    <alternativeName>
        <fullName evidence="26">Isoleucine--tRNA ligase, cytoplasmic</fullName>
    </alternativeName>
    <alternativeName>
        <fullName evidence="22">Isoleucyl-tRNA synthetase</fullName>
    </alternativeName>
</protein>
<keyword evidence="16" id="KW-0067">ATP-binding</keyword>
<accession>A0A6A6P5Q0</accession>
<feature type="compositionally biased region" description="Gly residues" evidence="28">
    <location>
        <begin position="917"/>
        <end position="931"/>
    </location>
</feature>
<proteinExistence type="inferred from homology"/>
<comment type="catalytic activity">
    <reaction evidence="25">
        <text>tRNA(Ile) + L-isoleucine + ATP = L-isoleucyl-tRNA(Ile) + AMP + diphosphate</text>
        <dbReference type="Rhea" id="RHEA:11060"/>
        <dbReference type="Rhea" id="RHEA-COMP:9666"/>
        <dbReference type="Rhea" id="RHEA-COMP:9695"/>
        <dbReference type="ChEBI" id="CHEBI:30616"/>
        <dbReference type="ChEBI" id="CHEBI:33019"/>
        <dbReference type="ChEBI" id="CHEBI:58045"/>
        <dbReference type="ChEBI" id="CHEBI:78442"/>
        <dbReference type="ChEBI" id="CHEBI:78528"/>
        <dbReference type="ChEBI" id="CHEBI:456215"/>
        <dbReference type="EC" id="6.1.1.5"/>
    </reaction>
</comment>
<comment type="subunit">
    <text evidence="24">Interacts with RAI1; the interaction is direct, stabilizes RAT1 protein structure and may stimulate its exoribonuclease activity. The interaction also stimulates RAI1 pyrophosphohydrolase activity, probably by recruiting it to mRNA substrates.</text>
</comment>
<gene>
    <name evidence="30" type="ORF">BDY21DRAFT_362966</name>
</gene>
<dbReference type="FunFam" id="3.90.740.10:FF:000044">
    <property type="entry name" value="Isoleucine--tRNA ligase"/>
    <property type="match status" value="1"/>
</dbReference>
<dbReference type="InterPro" id="IPR002301">
    <property type="entry name" value="Ile-tRNA-ligase"/>
</dbReference>
<feature type="compositionally biased region" description="Low complexity" evidence="28">
    <location>
        <begin position="1100"/>
        <end position="1111"/>
    </location>
</feature>
<feature type="compositionally biased region" description="Low complexity" evidence="28">
    <location>
        <begin position="1130"/>
        <end position="1146"/>
    </location>
</feature>
<dbReference type="FunFam" id="1.25.40.1050:FF:000002">
    <property type="entry name" value="5'-3' exoribonuclease"/>
    <property type="match status" value="1"/>
</dbReference>
<keyword evidence="17" id="KW-0648">Protein biosynthesis</keyword>
<dbReference type="InterPro" id="IPR041412">
    <property type="entry name" value="Xrn1_helical"/>
</dbReference>
<dbReference type="FunFam" id="3.40.50.12390:FF:000005">
    <property type="entry name" value="5'-3' exoribonuclease 2"/>
    <property type="match status" value="1"/>
</dbReference>
<dbReference type="Pfam" id="PF19302">
    <property type="entry name" value="DUF5915"/>
    <property type="match status" value="1"/>
</dbReference>
<dbReference type="FunFam" id="3.40.50.620:FF:000023">
    <property type="entry name" value="Isoleucyl-tRNA synthetase,cytoplasmic"/>
    <property type="match status" value="1"/>
</dbReference>
<evidence type="ECO:0000256" key="18">
    <source>
        <dbReference type="ARBA" id="ARBA00023015"/>
    </source>
</evidence>
<dbReference type="EC" id="6.1.1.5" evidence="5"/>
<dbReference type="NCBIfam" id="TIGR00392">
    <property type="entry name" value="ileS"/>
    <property type="match status" value="1"/>
</dbReference>
<dbReference type="InterPro" id="IPR004859">
    <property type="entry name" value="Xrn1_N"/>
</dbReference>
<comment type="function">
    <text evidence="23">Possesses 5'-&gt;3' exoribonuclease activity. Required for the processing of nuclear mRNA and rRNA precursors. May promote the termination of transcription by RNA polymerase II. Essential for vegetative cell growth and chromosome segregation.</text>
</comment>
<dbReference type="GO" id="GO:0005737">
    <property type="term" value="C:cytoplasm"/>
    <property type="evidence" value="ECO:0007669"/>
    <property type="project" value="UniProtKB-SubCell"/>
</dbReference>
<dbReference type="Gene3D" id="1.10.730.10">
    <property type="entry name" value="Isoleucyl-tRNA Synthetase, Domain 1"/>
    <property type="match status" value="1"/>
</dbReference>
<keyword evidence="31" id="KW-1185">Reference proteome</keyword>
<dbReference type="SUPFAM" id="SSF52374">
    <property type="entry name" value="Nucleotidylyl transferase"/>
    <property type="match status" value="1"/>
</dbReference>
<evidence type="ECO:0000256" key="6">
    <source>
        <dbReference type="ARBA" id="ARBA00013845"/>
    </source>
</evidence>
<feature type="compositionally biased region" description="Low complexity" evidence="28">
    <location>
        <begin position="1155"/>
        <end position="1165"/>
    </location>
</feature>
<dbReference type="InterPro" id="IPR001878">
    <property type="entry name" value="Znf_CCHC"/>
</dbReference>
<dbReference type="InterPro" id="IPR036875">
    <property type="entry name" value="Znf_CCHC_sf"/>
</dbReference>
<evidence type="ECO:0000256" key="11">
    <source>
        <dbReference type="ARBA" id="ARBA00022664"/>
    </source>
</evidence>
<dbReference type="PANTHER" id="PTHR42780:SF1">
    <property type="entry name" value="ISOLEUCINE--TRNA LIGASE, CYTOPLASMIC"/>
    <property type="match status" value="1"/>
</dbReference>
<evidence type="ECO:0000256" key="20">
    <source>
        <dbReference type="ARBA" id="ARBA00023163"/>
    </source>
</evidence>
<dbReference type="HAMAP" id="MF_02003">
    <property type="entry name" value="Ile_tRNA_synth_type2"/>
    <property type="match status" value="1"/>
</dbReference>
<dbReference type="SUPFAM" id="SSF57756">
    <property type="entry name" value="Retrovirus zinc finger-like domains"/>
    <property type="match status" value="1"/>
</dbReference>
<evidence type="ECO:0000313" key="31">
    <source>
        <dbReference type="Proteomes" id="UP000799766"/>
    </source>
</evidence>
<keyword evidence="27" id="KW-0479">Metal-binding</keyword>
<keyword evidence="11" id="KW-0507">mRNA processing</keyword>
<dbReference type="GO" id="GO:0000049">
    <property type="term" value="F:tRNA binding"/>
    <property type="evidence" value="ECO:0007669"/>
    <property type="project" value="InterPro"/>
</dbReference>
<evidence type="ECO:0000256" key="17">
    <source>
        <dbReference type="ARBA" id="ARBA00022917"/>
    </source>
</evidence>
<dbReference type="SUPFAM" id="SSF50677">
    <property type="entry name" value="ValRS/IleRS/LeuRS editing domain"/>
    <property type="match status" value="1"/>
</dbReference>
<feature type="compositionally biased region" description="Low complexity" evidence="28">
    <location>
        <begin position="934"/>
        <end position="943"/>
    </location>
</feature>
<evidence type="ECO:0000256" key="2">
    <source>
        <dbReference type="ARBA" id="ARBA00004496"/>
    </source>
</evidence>
<feature type="compositionally biased region" description="Pro residues" evidence="28">
    <location>
        <begin position="976"/>
        <end position="1011"/>
    </location>
</feature>
<dbReference type="InterPro" id="IPR001412">
    <property type="entry name" value="aa-tRNA-synth_I_CS"/>
</dbReference>
<dbReference type="PROSITE" id="PS00178">
    <property type="entry name" value="AA_TRNA_LIGASE_I"/>
    <property type="match status" value="1"/>
</dbReference>
<keyword evidence="8" id="KW-0963">Cytoplasm</keyword>
<evidence type="ECO:0000256" key="3">
    <source>
        <dbReference type="ARBA" id="ARBA00005594"/>
    </source>
</evidence>
<feature type="compositionally biased region" description="Polar residues" evidence="28">
    <location>
        <begin position="1166"/>
        <end position="1176"/>
    </location>
</feature>
<dbReference type="CDD" id="cd07961">
    <property type="entry name" value="Anticodon_Ia_Ile_ABEc"/>
    <property type="match status" value="1"/>
</dbReference>
<evidence type="ECO:0000256" key="24">
    <source>
        <dbReference type="ARBA" id="ARBA00046943"/>
    </source>
</evidence>
<dbReference type="PANTHER" id="PTHR42780">
    <property type="entry name" value="SOLEUCYL-TRNA SYNTHETASE"/>
    <property type="match status" value="1"/>
</dbReference>
<keyword evidence="7" id="KW-0806">Transcription termination</keyword>
<dbReference type="PROSITE" id="PS50158">
    <property type="entry name" value="ZF_CCHC"/>
    <property type="match status" value="1"/>
</dbReference>
<dbReference type="Gene3D" id="1.25.40.1050">
    <property type="match status" value="1"/>
</dbReference>
<name>A0A6A6P5Q0_9PEZI</name>
<dbReference type="SUPFAM" id="SSF47323">
    <property type="entry name" value="Anticodon-binding domain of a subclass of class I aminoacyl-tRNA synthetases"/>
    <property type="match status" value="1"/>
</dbReference>
<evidence type="ECO:0000256" key="12">
    <source>
        <dbReference type="ARBA" id="ARBA00022722"/>
    </source>
</evidence>
<reference evidence="30" key="1">
    <citation type="journal article" date="2020" name="Stud. Mycol.">
        <title>101 Dothideomycetes genomes: a test case for predicting lifestyles and emergence of pathogens.</title>
        <authorList>
            <person name="Haridas S."/>
            <person name="Albert R."/>
            <person name="Binder M."/>
            <person name="Bloem J."/>
            <person name="Labutti K."/>
            <person name="Salamov A."/>
            <person name="Andreopoulos B."/>
            <person name="Baker S."/>
            <person name="Barry K."/>
            <person name="Bills G."/>
            <person name="Bluhm B."/>
            <person name="Cannon C."/>
            <person name="Castanera R."/>
            <person name="Culley D."/>
            <person name="Daum C."/>
            <person name="Ezra D."/>
            <person name="Gonzalez J."/>
            <person name="Henrissat B."/>
            <person name="Kuo A."/>
            <person name="Liang C."/>
            <person name="Lipzen A."/>
            <person name="Lutzoni F."/>
            <person name="Magnuson J."/>
            <person name="Mondo S."/>
            <person name="Nolan M."/>
            <person name="Ohm R."/>
            <person name="Pangilinan J."/>
            <person name="Park H.-J."/>
            <person name="Ramirez L."/>
            <person name="Alfaro M."/>
            <person name="Sun H."/>
            <person name="Tritt A."/>
            <person name="Yoshinaga Y."/>
            <person name="Zwiers L.-H."/>
            <person name="Turgeon B."/>
            <person name="Goodwin S."/>
            <person name="Spatafora J."/>
            <person name="Crous P."/>
            <person name="Grigoriev I."/>
        </authorList>
    </citation>
    <scope>NUCLEOTIDE SEQUENCE</scope>
    <source>
        <strain evidence="30">ATCC 16933</strain>
    </source>
</reference>
<dbReference type="GO" id="GO:0002161">
    <property type="term" value="F:aminoacyl-tRNA deacylase activity"/>
    <property type="evidence" value="ECO:0007669"/>
    <property type="project" value="InterPro"/>
</dbReference>
<evidence type="ECO:0000256" key="7">
    <source>
        <dbReference type="ARBA" id="ARBA00022472"/>
    </source>
</evidence>
<feature type="region of interest" description="Disordered" evidence="28">
    <location>
        <begin position="511"/>
        <end position="603"/>
    </location>
</feature>
<evidence type="ECO:0000256" key="26">
    <source>
        <dbReference type="ARBA" id="ARBA00069879"/>
    </source>
</evidence>
<comment type="subcellular location">
    <subcellularLocation>
        <location evidence="2">Cytoplasm</location>
    </subcellularLocation>
    <subcellularLocation>
        <location evidence="1">Nucleus</location>
    </subcellularLocation>
</comment>
<evidence type="ECO:0000256" key="23">
    <source>
        <dbReference type="ARBA" id="ARBA00046137"/>
    </source>
</evidence>
<feature type="region of interest" description="Disordered" evidence="28">
    <location>
        <begin position="890"/>
        <end position="1072"/>
    </location>
</feature>
<keyword evidence="15" id="KW-0269">Exonuclease</keyword>
<evidence type="ECO:0000256" key="13">
    <source>
        <dbReference type="ARBA" id="ARBA00022741"/>
    </source>
</evidence>
<evidence type="ECO:0000256" key="28">
    <source>
        <dbReference type="SAM" id="MobiDB-lite"/>
    </source>
</evidence>
<dbReference type="Pfam" id="PF03159">
    <property type="entry name" value="XRN_N"/>
    <property type="match status" value="1"/>
</dbReference>
<dbReference type="Pfam" id="PF08264">
    <property type="entry name" value="Anticodon_1"/>
    <property type="match status" value="1"/>
</dbReference>
<feature type="region of interest" description="Disordered" evidence="28">
    <location>
        <begin position="1099"/>
        <end position="1176"/>
    </location>
</feature>
<feature type="domain" description="CCHC-type" evidence="29">
    <location>
        <begin position="269"/>
        <end position="283"/>
    </location>
</feature>
<evidence type="ECO:0000256" key="27">
    <source>
        <dbReference type="PROSITE-ProRule" id="PRU00047"/>
    </source>
</evidence>
<sequence length="2258" mass="253475">MGVPALFRWLSNKYPKIISPVIEDRPREIDGETIPVDTTKANPNGDEFDNLYLDMNGIVHPCSHPEDKPPPADEEEMMIEIFKYTERVVNMVRPRKLLLIAVDGVAPRAKMNQQRARRFRSAQEAKEKDEEKAEFIKLLKQQNPEWKGDEDGSGAKKTWDSNVITPGTPFMNLLALSLRWWCSYKLNTDPAWRTLKVIISDASVPGEGEHKIMNFVRSQRRSPHHDPNTRHVIYGLDADLIMLGLATHEPHFRVLREDVFFQEKKGRTCRICGQPGHIAEECRGEAKKKQGEFDEKQNGTELKPFIWLHVSILREYLEAELHVPRQPFRFDLERALDDWVFMCFFVGNDFLPHLPSLDIRENGIDTLISIWRENIPLMGGYVTKDGNVDLKRAQMILGSLAKQEDAIFKRRKQTEERKESNKRRRLETQSSRSSLRGEFVSENGGGPDTPTSQPSGGRKNKKQSLIPDMDAVPTFSPADATNSDIQAMTHNMVVNRKALFQASQANKSAAAMLKEKMRSSSISGGDAVESGNGQNKEDSSMAEPDGSASGESQQQPNKSILGKRTAEVMDEDSTTPGRNTPTAPGTPEGGAQGGENEMPPDDVRLWETGYADRYYENKFKVDPKDIEFRHKVARAYVEGLCWVLLYYFQGCPSWTWYYPYHYAPFAADFVGIENMEIKFEKGKPFRPYEQLMGVLPAASNHAIPKVFHPLMTDPDSDIIDFYPEDFPVDLNGKKFAWQGVVLLPFIDEERMLKAMDTKYPLLSEDEHERNKQGKDVLLFSTQHPLYEQIASSFYSKKAAAAAAVAATSNGEAGAVAVTIDPKLSHGLLGTVEKNETYLPSSRLVFPLEGSRMPDLEEDNSISVHYDMPHGSHLHKSQLLRGVAMPAPALDMADREQTKNRANRTGRSYGGAPLDRYNGGGDRYGGGGGGRGRGPRPSQSSYDGGSQGYGGPPPPPGAGGAPFNPDNPFAAHLNPNFMPPVPPPGAGGVFPPPPPGGYPPFPPNMPVPPPPHLAGQQGWMPPPQQQQQGGGGGYGGYQGGGGRGGDRYGGGGGGYRPRDDRGGGYGGGGGRRDDRSWIYELGLHFAFEIKKSRRLIVTHRPPASQKSAAAAPENLRPPPVHRPQSSKIQIPLPASSLPSSLDSGNSSNKQPPPRATRPTTAQPPQTHANCTARTPAPSMSINFPAEEERILAQWKSIDAFRQQVALSAGRAPYTFFDGPPFATGLPHYGHLLASTIKDIVPRYWSMKGRRVERRFGWDTHGLPVEYEIDKKLGMSGKDAVATLGIAKYNEECRAIVMRFAEEWRITIERLGRWIDFDNDYKTMDKNFMESEWWVFKQLFDKGAVYRGYKVMPYSTALNTPLSNFEAQQNYKDIQDPAIVVSFPLLDDPETNLLAWTTTPWTLPSHTGLAAHPDFDYIKIRDEASGKNYILLEALLRTLYKDPKKAKYKILEKIKGSDMLGWRYEPLFDYFYDEFKDFGFRVLNATYVTADSGVGIVHQAPAFGEDDYNVAMKAGVISDKRLPPNPVDETGVFTAEVRDFAGQHVKAADKAIIKHLKQAGRLVVESQITHSYPFCWRSDTPLIYRAVPAWFVKIGDIIPQMLQGIEESHWVPTFVKEKRFASWIANARDWNVSRNRYWGTPLPLWVSDDFKEVVCVGSIEELKRLSGYEGDITDLHRDKVDHITIPSRQGKGVLKRIDEVFDCWFESGSMPYASRHHPFENADDFEKCFPGDFIAEGLDQTRGWFYTMTVLGVHLFGKLPFKNCVVNGIVLAEDGKKMSKRLKNYPDPAKVMDLYGSDALRLYLINSPVVRAEPFRFKESGVKEIVSKVLLPLWNSYQFFEQQVALLKKVAGVSYMFDPAAEKTNTNVMDRWILASCQSLLRFVNEEMAGYRLYTVVPRLLGLIDNTTNWYIRFNRRRLKGENGIDDTRHALNTLFEVLFTLARGLAPFTPFITDNIYQRLLQHIPAEHRAEDPRSVHFLPFPEVRAELFDAAVERRVARMQAVIELGRVSRERRGVGLKTPLKTLVVIHPDPTYLDDVRALAGYVTEELNVRDLELTADEEAHGVVYGVGADWPVLGKKLKKDAVRVKKALPGLTSEAVREFVRRGEMVVDGITLAREDLVVKRGLAEDAASSERETNSDNDVLIILDCAHYPELAREGLAREVINRVQRLRKKTGLVPTDDVGMEYRVLADPEGVGLERVFEEQRALMEKALRRPVDKHVVTEVEGEIPEGKAGEETVIAEEESEVQRARVLLRLVRL</sequence>
<keyword evidence="27" id="KW-0862">Zinc</keyword>
<keyword evidence="10" id="KW-0436">Ligase</keyword>
<keyword evidence="12" id="KW-0540">Nuclease</keyword>
<keyword evidence="27" id="KW-0863">Zinc-finger</keyword>
<evidence type="ECO:0000313" key="30">
    <source>
        <dbReference type="EMBL" id="KAF2458763.1"/>
    </source>
</evidence>
<dbReference type="InterPro" id="IPR023586">
    <property type="entry name" value="Ile-tRNA-ligase_type2"/>
</dbReference>
<evidence type="ECO:0000256" key="14">
    <source>
        <dbReference type="ARBA" id="ARBA00022801"/>
    </source>
</evidence>
<keyword evidence="21" id="KW-0539">Nucleus</keyword>
<evidence type="ECO:0000256" key="5">
    <source>
        <dbReference type="ARBA" id="ARBA00013165"/>
    </source>
</evidence>
<evidence type="ECO:0000256" key="1">
    <source>
        <dbReference type="ARBA" id="ARBA00004123"/>
    </source>
</evidence>
<dbReference type="GO" id="GO:0005524">
    <property type="term" value="F:ATP binding"/>
    <property type="evidence" value="ECO:0007669"/>
    <property type="project" value="UniProtKB-KW"/>
</dbReference>
<dbReference type="GO" id="GO:0005634">
    <property type="term" value="C:nucleus"/>
    <property type="evidence" value="ECO:0007669"/>
    <property type="project" value="UniProtKB-SubCell"/>
</dbReference>
<evidence type="ECO:0000256" key="16">
    <source>
        <dbReference type="ARBA" id="ARBA00022840"/>
    </source>
</evidence>
<dbReference type="Gene3D" id="3.40.50.12390">
    <property type="match status" value="2"/>
</dbReference>
<evidence type="ECO:0000256" key="19">
    <source>
        <dbReference type="ARBA" id="ARBA00023146"/>
    </source>
</evidence>
<evidence type="ECO:0000256" key="8">
    <source>
        <dbReference type="ARBA" id="ARBA00022490"/>
    </source>
</evidence>
<dbReference type="GO" id="GO:0004534">
    <property type="term" value="F:5'-3' RNA exonuclease activity"/>
    <property type="evidence" value="ECO:0007669"/>
    <property type="project" value="UniProtKB-ARBA"/>
</dbReference>
<keyword evidence="9" id="KW-0698">rRNA processing</keyword>
<evidence type="ECO:0000256" key="4">
    <source>
        <dbReference type="ARBA" id="ARBA00006994"/>
    </source>
</evidence>
<keyword evidence="18" id="KW-0805">Transcription regulation</keyword>
<evidence type="ECO:0000256" key="25">
    <source>
        <dbReference type="ARBA" id="ARBA00048359"/>
    </source>
</evidence>
<keyword evidence="19 30" id="KW-0030">Aminoacyl-tRNA synthetase</keyword>
<dbReference type="FunFam" id="1.10.730.10:FF:000004">
    <property type="entry name" value="Isoleucyl-tRNA synthetase, cytoplasmic"/>
    <property type="match status" value="1"/>
</dbReference>
<comment type="similarity">
    <text evidence="3">Belongs to the class-I aminoacyl-tRNA synthetase family.</text>
</comment>
<dbReference type="CDD" id="cd18673">
    <property type="entry name" value="PIN_XRN1-2-like"/>
    <property type="match status" value="1"/>
</dbReference>
<dbReference type="PRINTS" id="PR00984">
    <property type="entry name" value="TRNASYNTHILE"/>
</dbReference>
<dbReference type="GO" id="GO:0006364">
    <property type="term" value="P:rRNA processing"/>
    <property type="evidence" value="ECO:0007669"/>
    <property type="project" value="UniProtKB-KW"/>
</dbReference>
<dbReference type="FunFam" id="3.40.50.620:FF:000050">
    <property type="entry name" value="Isoleucyl-tRNA synthetase,cytoplasmic"/>
    <property type="match status" value="1"/>
</dbReference>
<dbReference type="Proteomes" id="UP000799766">
    <property type="component" value="Unassembled WGS sequence"/>
</dbReference>
<dbReference type="SMART" id="SM00343">
    <property type="entry name" value="ZnF_C2HC"/>
    <property type="match status" value="1"/>
</dbReference>
<dbReference type="FunFam" id="3.40.50.12390:FF:000003">
    <property type="entry name" value="5'-3' exoribonuclease"/>
    <property type="match status" value="1"/>
</dbReference>
<feature type="compositionally biased region" description="Polar residues" evidence="28">
    <location>
        <begin position="549"/>
        <end position="558"/>
    </location>
</feature>
<keyword evidence="14" id="KW-0378">Hydrolase</keyword>
<feature type="compositionally biased region" description="Gly residues" evidence="28">
    <location>
        <begin position="1027"/>
        <end position="1054"/>
    </location>
</feature>
<comment type="similarity">
    <text evidence="4">Belongs to the 5'-3' exonuclease family. XRN2/RAT1 subfamily.</text>
</comment>
<dbReference type="GO" id="GO:0008270">
    <property type="term" value="F:zinc ion binding"/>
    <property type="evidence" value="ECO:0007669"/>
    <property type="project" value="UniProtKB-KW"/>
</dbReference>
<dbReference type="GO" id="GO:0006428">
    <property type="term" value="P:isoleucyl-tRNA aminoacylation"/>
    <property type="evidence" value="ECO:0007669"/>
    <property type="project" value="InterPro"/>
</dbReference>
<keyword evidence="20" id="KW-0804">Transcription</keyword>
<feature type="region of interest" description="Disordered" evidence="28">
    <location>
        <begin position="408"/>
        <end position="463"/>
    </location>
</feature>
<dbReference type="EMBL" id="MU001677">
    <property type="protein sequence ID" value="KAF2458763.1"/>
    <property type="molecule type" value="Genomic_DNA"/>
</dbReference>
<organism evidence="30 31">
    <name type="scientific">Lineolata rhizophorae</name>
    <dbReference type="NCBI Taxonomy" id="578093"/>
    <lineage>
        <taxon>Eukaryota</taxon>
        <taxon>Fungi</taxon>
        <taxon>Dikarya</taxon>
        <taxon>Ascomycota</taxon>
        <taxon>Pezizomycotina</taxon>
        <taxon>Dothideomycetes</taxon>
        <taxon>Dothideomycetes incertae sedis</taxon>
        <taxon>Lineolatales</taxon>
        <taxon>Lineolataceae</taxon>
        <taxon>Lineolata</taxon>
    </lineage>
</organism>
<dbReference type="InterPro" id="IPR002300">
    <property type="entry name" value="aa-tRNA-synth_Ia"/>
</dbReference>
<dbReference type="InterPro" id="IPR013155">
    <property type="entry name" value="M/V/L/I-tRNA-synth_anticd-bd"/>
</dbReference>
<dbReference type="Pfam" id="PF00133">
    <property type="entry name" value="tRNA-synt_1"/>
    <property type="match status" value="1"/>
</dbReference>
<evidence type="ECO:0000256" key="15">
    <source>
        <dbReference type="ARBA" id="ARBA00022839"/>
    </source>
</evidence>
<dbReference type="InterPro" id="IPR009008">
    <property type="entry name" value="Val/Leu/Ile-tRNA-synth_edit"/>
</dbReference>
<dbReference type="Pfam" id="PF00098">
    <property type="entry name" value="zf-CCHC"/>
    <property type="match status" value="1"/>
</dbReference>
<dbReference type="GO" id="GO:0004822">
    <property type="term" value="F:isoleucine-tRNA ligase activity"/>
    <property type="evidence" value="ECO:0007669"/>
    <property type="project" value="UniProtKB-EC"/>
</dbReference>
<dbReference type="OrthoDB" id="1706657at2759"/>
<evidence type="ECO:0000256" key="10">
    <source>
        <dbReference type="ARBA" id="ARBA00022598"/>
    </source>
</evidence>
<dbReference type="InterPro" id="IPR014729">
    <property type="entry name" value="Rossmann-like_a/b/a_fold"/>
</dbReference>
<feature type="compositionally biased region" description="Polar residues" evidence="28">
    <location>
        <begin position="574"/>
        <end position="583"/>
    </location>
</feature>
<dbReference type="GO" id="GO:0006353">
    <property type="term" value="P:DNA-templated transcription termination"/>
    <property type="evidence" value="ECO:0007669"/>
    <property type="project" value="UniProtKB-KW"/>
</dbReference>
<dbReference type="GO" id="GO:0006397">
    <property type="term" value="P:mRNA processing"/>
    <property type="evidence" value="ECO:0007669"/>
    <property type="project" value="UniProtKB-KW"/>
</dbReference>
<dbReference type="InterPro" id="IPR033709">
    <property type="entry name" value="Anticodon_Ile_ABEc"/>
</dbReference>
<dbReference type="Gene3D" id="3.40.50.620">
    <property type="entry name" value="HUPs"/>
    <property type="match status" value="2"/>
</dbReference>
<dbReference type="Pfam" id="PF17846">
    <property type="entry name" value="XRN_M"/>
    <property type="match status" value="2"/>
</dbReference>